<comment type="subcellular location">
    <subcellularLocation>
        <location evidence="1">Golgi apparatus membrane</location>
        <topology evidence="1">Peripheral membrane protein</topology>
        <orientation evidence="1">Cytoplasmic side</orientation>
    </subcellularLocation>
</comment>
<keyword evidence="2" id="KW-0333">Golgi apparatus</keyword>
<evidence type="ECO:0000256" key="4">
    <source>
        <dbReference type="ARBA" id="ARBA00023136"/>
    </source>
</evidence>
<dbReference type="GO" id="GO:0006890">
    <property type="term" value="P:retrograde vesicle-mediated transport, Golgi to endoplasmic reticulum"/>
    <property type="evidence" value="ECO:0007669"/>
    <property type="project" value="TreeGrafter"/>
</dbReference>
<proteinExistence type="predicted"/>
<gene>
    <name evidence="5" type="ORF">SAMN05421687_10256</name>
</gene>
<evidence type="ECO:0000256" key="3">
    <source>
        <dbReference type="ARBA" id="ARBA00023121"/>
    </source>
</evidence>
<dbReference type="InterPro" id="IPR038261">
    <property type="entry name" value="GPP34-like_sf"/>
</dbReference>
<organism evidence="5 6">
    <name type="scientific">Salimicrobium flavidum</name>
    <dbReference type="NCBI Taxonomy" id="570947"/>
    <lineage>
        <taxon>Bacteria</taxon>
        <taxon>Bacillati</taxon>
        <taxon>Bacillota</taxon>
        <taxon>Bacilli</taxon>
        <taxon>Bacillales</taxon>
        <taxon>Bacillaceae</taxon>
        <taxon>Salimicrobium</taxon>
    </lineage>
</organism>
<sequence length="223" mass="25207">MFTIADELLLLALHNKKGSVVSRATSSLNFGLAGAFISELALKERVEVNGKRLVVKDSTPVEDPFLNDIFEQIKNSKKNRKIRTWVEKFGHRMKDRRKGMSHRLAEQGILEEKQKDFLGVFKWNIYPSRDYSYEQEIRTRLTEALKTPESLDDRTLVLLSLIGACDIVKEVFPKEEAKEKKKQIKQWTKQNPYGKAVNDTVHATNNAVYAAIGAAAIASSGPS</sequence>
<keyword evidence="6" id="KW-1185">Reference proteome</keyword>
<dbReference type="GO" id="GO:0070273">
    <property type="term" value="F:phosphatidylinositol-4-phosphate binding"/>
    <property type="evidence" value="ECO:0007669"/>
    <property type="project" value="InterPro"/>
</dbReference>
<dbReference type="InterPro" id="IPR008628">
    <property type="entry name" value="GPP34-like"/>
</dbReference>
<dbReference type="GO" id="GO:0048194">
    <property type="term" value="P:Golgi vesicle budding"/>
    <property type="evidence" value="ECO:0007669"/>
    <property type="project" value="TreeGrafter"/>
</dbReference>
<dbReference type="Gene3D" id="1.10.3630.10">
    <property type="entry name" value="yeast vps74-n-term truncation variant domain like"/>
    <property type="match status" value="1"/>
</dbReference>
<dbReference type="GO" id="GO:0043001">
    <property type="term" value="P:Golgi to plasma membrane protein transport"/>
    <property type="evidence" value="ECO:0007669"/>
    <property type="project" value="TreeGrafter"/>
</dbReference>
<reference evidence="6" key="1">
    <citation type="submission" date="2017-01" db="EMBL/GenBank/DDBJ databases">
        <authorList>
            <person name="Varghese N."/>
            <person name="Submissions S."/>
        </authorList>
    </citation>
    <scope>NUCLEOTIDE SEQUENCE [LARGE SCALE GENOMIC DNA]</scope>
    <source>
        <strain evidence="6">DSM 23127</strain>
    </source>
</reference>
<dbReference type="RefSeq" id="WP_076556971.1">
    <property type="nucleotide sequence ID" value="NZ_FTOC01000002.1"/>
</dbReference>
<keyword evidence="3" id="KW-0446">Lipid-binding</keyword>
<dbReference type="GO" id="GO:0007030">
    <property type="term" value="P:Golgi organization"/>
    <property type="evidence" value="ECO:0007669"/>
    <property type="project" value="TreeGrafter"/>
</dbReference>
<evidence type="ECO:0000256" key="2">
    <source>
        <dbReference type="ARBA" id="ARBA00023034"/>
    </source>
</evidence>
<accession>A0A1N7IRY6</accession>
<protein>
    <submittedName>
        <fullName evidence="5">Golgi phosphoprotein 3 (GPP34)</fullName>
    </submittedName>
</protein>
<dbReference type="AlphaFoldDB" id="A0A1N7IRY6"/>
<dbReference type="STRING" id="570947.SAMN05421687_10256"/>
<dbReference type="EMBL" id="FTOC01000002">
    <property type="protein sequence ID" value="SIS39787.1"/>
    <property type="molecule type" value="Genomic_DNA"/>
</dbReference>
<dbReference type="PANTHER" id="PTHR12704:SF2">
    <property type="entry name" value="GOLGI PHOSPHOPROTEIN 3 HOMOLOG SAURON"/>
    <property type="match status" value="1"/>
</dbReference>
<keyword evidence="4" id="KW-0472">Membrane</keyword>
<dbReference type="Pfam" id="PF05719">
    <property type="entry name" value="GPP34"/>
    <property type="match status" value="1"/>
</dbReference>
<evidence type="ECO:0000313" key="6">
    <source>
        <dbReference type="Proteomes" id="UP000187608"/>
    </source>
</evidence>
<dbReference type="Proteomes" id="UP000187608">
    <property type="component" value="Unassembled WGS sequence"/>
</dbReference>
<evidence type="ECO:0000313" key="5">
    <source>
        <dbReference type="EMBL" id="SIS39787.1"/>
    </source>
</evidence>
<evidence type="ECO:0000256" key="1">
    <source>
        <dbReference type="ARBA" id="ARBA00004255"/>
    </source>
</evidence>
<dbReference type="PANTHER" id="PTHR12704">
    <property type="entry name" value="TRANS-GOLGI PROTEIN GMX33"/>
    <property type="match status" value="1"/>
</dbReference>
<name>A0A1N7IRY6_9BACI</name>
<dbReference type="GO" id="GO:0005829">
    <property type="term" value="C:cytosol"/>
    <property type="evidence" value="ECO:0007669"/>
    <property type="project" value="TreeGrafter"/>
</dbReference>
<dbReference type="OrthoDB" id="2418046at2"/>
<dbReference type="GO" id="GO:0012505">
    <property type="term" value="C:endomembrane system"/>
    <property type="evidence" value="ECO:0007669"/>
    <property type="project" value="UniProtKB-ARBA"/>
</dbReference>